<keyword evidence="6" id="KW-0158">Chromosome</keyword>
<comment type="catalytic activity">
    <reaction evidence="14">
        <text>L-lysyl(20)-[histone H4] + 3 S-adenosyl-L-methionine = N(6),N(6),N(6)-trimethyl-L-lysyl(20)-[histone H4] + 3 S-adenosyl-L-homocysteine + 3 H(+)</text>
        <dbReference type="Rhea" id="RHEA:64456"/>
        <dbReference type="Rhea" id="RHEA-COMP:15554"/>
        <dbReference type="Rhea" id="RHEA-COMP:15998"/>
        <dbReference type="ChEBI" id="CHEBI:15378"/>
        <dbReference type="ChEBI" id="CHEBI:29969"/>
        <dbReference type="ChEBI" id="CHEBI:57856"/>
        <dbReference type="ChEBI" id="CHEBI:59789"/>
        <dbReference type="ChEBI" id="CHEBI:61961"/>
        <dbReference type="EC" id="2.1.1.372"/>
    </reaction>
</comment>
<dbReference type="AlphaFoldDB" id="A0A9P4JSB4"/>
<dbReference type="InterPro" id="IPR001214">
    <property type="entry name" value="SET_dom"/>
</dbReference>
<feature type="domain" description="SET" evidence="16">
    <location>
        <begin position="115"/>
        <end position="229"/>
    </location>
</feature>
<accession>A0A9P4JSB4</accession>
<evidence type="ECO:0000256" key="4">
    <source>
        <dbReference type="ARBA" id="ARBA00014232"/>
    </source>
</evidence>
<dbReference type="InterPro" id="IPR041938">
    <property type="entry name" value="Hist-Lys_N-MTase_N"/>
</dbReference>
<dbReference type="Gene3D" id="2.170.270.10">
    <property type="entry name" value="SET domain"/>
    <property type="match status" value="1"/>
</dbReference>
<dbReference type="GO" id="GO:0032259">
    <property type="term" value="P:methylation"/>
    <property type="evidence" value="ECO:0007669"/>
    <property type="project" value="UniProtKB-KW"/>
</dbReference>
<evidence type="ECO:0000256" key="6">
    <source>
        <dbReference type="ARBA" id="ARBA00022454"/>
    </source>
</evidence>
<evidence type="ECO:0000256" key="8">
    <source>
        <dbReference type="ARBA" id="ARBA00022679"/>
    </source>
</evidence>
<keyword evidence="18" id="KW-1185">Reference proteome</keyword>
<feature type="compositionally biased region" description="Basic and acidic residues" evidence="15">
    <location>
        <begin position="309"/>
        <end position="327"/>
    </location>
</feature>
<dbReference type="SUPFAM" id="SSF82199">
    <property type="entry name" value="SET domain"/>
    <property type="match status" value="1"/>
</dbReference>
<dbReference type="GO" id="GO:0140943">
    <property type="term" value="F:histone H4K20 trimethyltransferase activity"/>
    <property type="evidence" value="ECO:0007669"/>
    <property type="project" value="UniProtKB-EC"/>
</dbReference>
<dbReference type="Proteomes" id="UP000799536">
    <property type="component" value="Unassembled WGS sequence"/>
</dbReference>
<evidence type="ECO:0000256" key="3">
    <source>
        <dbReference type="ARBA" id="ARBA00004286"/>
    </source>
</evidence>
<dbReference type="Pfam" id="PF00856">
    <property type="entry name" value="SET"/>
    <property type="match status" value="1"/>
</dbReference>
<dbReference type="Gene3D" id="1.10.10.1700">
    <property type="entry name" value="Histone-lysine N-methyltransferase"/>
    <property type="match status" value="1"/>
</dbReference>
<name>A0A9P4JSB4_9PLEO</name>
<evidence type="ECO:0000256" key="12">
    <source>
        <dbReference type="ARBA" id="ARBA00024057"/>
    </source>
</evidence>
<evidence type="ECO:0000256" key="13">
    <source>
        <dbReference type="ARBA" id="ARBA00030653"/>
    </source>
</evidence>
<dbReference type="PANTHER" id="PTHR12977:SF4">
    <property type="entry name" value="HISTONE-LYSINE N-METHYLTRANSFERASE KMT5B"/>
    <property type="match status" value="1"/>
</dbReference>
<feature type="region of interest" description="Disordered" evidence="15">
    <location>
        <begin position="255"/>
        <end position="333"/>
    </location>
</feature>
<evidence type="ECO:0000256" key="14">
    <source>
        <dbReference type="ARBA" id="ARBA00048081"/>
    </source>
</evidence>
<dbReference type="CDD" id="cd10524">
    <property type="entry name" value="SET_Suv4-20-like"/>
    <property type="match status" value="1"/>
</dbReference>
<comment type="function">
    <text evidence="1">Histone methyltransferase that trimethylates 'Lys-20' of histone H4 to form H4K20me3.</text>
</comment>
<evidence type="ECO:0000256" key="5">
    <source>
        <dbReference type="ARBA" id="ARBA00015413"/>
    </source>
</evidence>
<dbReference type="OrthoDB" id="6627536at2759"/>
<dbReference type="PANTHER" id="PTHR12977">
    <property type="entry name" value="SUPPRESSOR OF VARIEGATION 4-20-RELATED"/>
    <property type="match status" value="1"/>
</dbReference>
<feature type="compositionally biased region" description="Polar residues" evidence="15">
    <location>
        <begin position="293"/>
        <end position="302"/>
    </location>
</feature>
<dbReference type="InterPro" id="IPR046341">
    <property type="entry name" value="SET_dom_sf"/>
</dbReference>
<evidence type="ECO:0000256" key="1">
    <source>
        <dbReference type="ARBA" id="ARBA00001984"/>
    </source>
</evidence>
<evidence type="ECO:0000256" key="7">
    <source>
        <dbReference type="ARBA" id="ARBA00022603"/>
    </source>
</evidence>
<dbReference type="PROSITE" id="PS51567">
    <property type="entry name" value="SAM_MT43_SUVAR420_1"/>
    <property type="match status" value="1"/>
</dbReference>
<keyword evidence="10" id="KW-0156">Chromatin regulator</keyword>
<evidence type="ECO:0000259" key="16">
    <source>
        <dbReference type="PROSITE" id="PS50280"/>
    </source>
</evidence>
<dbReference type="SMART" id="SM00317">
    <property type="entry name" value="SET"/>
    <property type="match status" value="1"/>
</dbReference>
<sequence length="659" mass="75021">MTGEEGARKRSPLTLENLASYDDVITDALVDRVYYWTTIRKNRSRFSASRGIHEEDIADILRKSAIIEKDPAKAVSQLLQLPGLRSYVNRLPNQEEKDHFTRHMRRYLNIYMPDCPWEVTTTNRYMISEHEASITARKDIRKGEEIKYLTGVQVAMTKEQEESLDLSRKDFSIVVSSRKKTRSLFLGPARFANHDCNPNARLSTTGINGMQIVSVKNIEAGEEITVSYGEDYFGDDNEECLCLTCEMRQVNGWAPFRPANRSKEGTPEEEEEEEQQQQQQEEAATSGRKRKFTSISATTSRDGTPVSPDTKRAKLEVLDKSPIKRPESQVFGQRSLKRECGGSSLRQEIPLSSIEDPVVDLAPTIEISREIRTQQHVGLLAVGLDEGSPLSSTSPPLSSSAHSPKSSNSTDATSVDEYILMQEVVEKVQVEKDNTLVSGSAREVSTVGTNTSELQTSVPVDDEMSELSELSDSFELNDVLQKIVKRKKLRIPSLPRTTRSSSRNVLRIATPLPMDSIEDGYVANPRKPGDYTLTPLLLTTKHSRWVECRTCDSEFIEDNATHTHTECPRCERHSKLYGYVWPKTDKEGKHDKEERILDHRTVHRFIEPEEEKYIKKGRRGLKEYIKRRLSTPRYSREPTFSTEVETPPPKKRKYTRKTM</sequence>
<protein>
    <recommendedName>
        <fullName evidence="5">Histone-lysine N-methyltransferase SET9</fullName>
        <ecNumber evidence="12">2.1.1.372</ecNumber>
    </recommendedName>
    <alternativeName>
        <fullName evidence="4">Histone-lysine N-methyltransferase set9</fullName>
    </alternativeName>
    <alternativeName>
        <fullName evidence="13">SET domain protein 9</fullName>
    </alternativeName>
</protein>
<evidence type="ECO:0000256" key="11">
    <source>
        <dbReference type="ARBA" id="ARBA00023242"/>
    </source>
</evidence>
<evidence type="ECO:0000256" key="15">
    <source>
        <dbReference type="SAM" id="MobiDB-lite"/>
    </source>
</evidence>
<reference evidence="17" key="1">
    <citation type="journal article" date="2020" name="Stud. Mycol.">
        <title>101 Dothideomycetes genomes: a test case for predicting lifestyles and emergence of pathogens.</title>
        <authorList>
            <person name="Haridas S."/>
            <person name="Albert R."/>
            <person name="Binder M."/>
            <person name="Bloem J."/>
            <person name="Labutti K."/>
            <person name="Salamov A."/>
            <person name="Andreopoulos B."/>
            <person name="Baker S."/>
            <person name="Barry K."/>
            <person name="Bills G."/>
            <person name="Bluhm B."/>
            <person name="Cannon C."/>
            <person name="Castanera R."/>
            <person name="Culley D."/>
            <person name="Daum C."/>
            <person name="Ezra D."/>
            <person name="Gonzalez J."/>
            <person name="Henrissat B."/>
            <person name="Kuo A."/>
            <person name="Liang C."/>
            <person name="Lipzen A."/>
            <person name="Lutzoni F."/>
            <person name="Magnuson J."/>
            <person name="Mondo S."/>
            <person name="Nolan M."/>
            <person name="Ohm R."/>
            <person name="Pangilinan J."/>
            <person name="Park H.-J."/>
            <person name="Ramirez L."/>
            <person name="Alfaro M."/>
            <person name="Sun H."/>
            <person name="Tritt A."/>
            <person name="Yoshinaga Y."/>
            <person name="Zwiers L.-H."/>
            <person name="Turgeon B."/>
            <person name="Goodwin S."/>
            <person name="Spatafora J."/>
            <person name="Crous P."/>
            <person name="Grigoriev I."/>
        </authorList>
    </citation>
    <scope>NUCLEOTIDE SEQUENCE</scope>
    <source>
        <strain evidence="17">ATCC 74209</strain>
    </source>
</reference>
<gene>
    <name evidence="17" type="ORF">GQ43DRAFT_188738</name>
</gene>
<comment type="subcellular location">
    <subcellularLocation>
        <location evidence="3">Chromosome</location>
    </subcellularLocation>
    <subcellularLocation>
        <location evidence="2">Nucleus</location>
    </subcellularLocation>
</comment>
<evidence type="ECO:0000313" key="18">
    <source>
        <dbReference type="Proteomes" id="UP000799536"/>
    </source>
</evidence>
<dbReference type="InterPro" id="IPR025783">
    <property type="entry name" value="Set9_fungi"/>
</dbReference>
<keyword evidence="9" id="KW-0949">S-adenosyl-L-methionine</keyword>
<dbReference type="GO" id="GO:0005634">
    <property type="term" value="C:nucleus"/>
    <property type="evidence" value="ECO:0007669"/>
    <property type="project" value="UniProtKB-SubCell"/>
</dbReference>
<feature type="region of interest" description="Disordered" evidence="15">
    <location>
        <begin position="387"/>
        <end position="414"/>
    </location>
</feature>
<keyword evidence="7" id="KW-0489">Methyltransferase</keyword>
<feature type="compositionally biased region" description="Basic residues" evidence="15">
    <location>
        <begin position="649"/>
        <end position="659"/>
    </location>
</feature>
<proteinExistence type="predicted"/>
<evidence type="ECO:0000256" key="10">
    <source>
        <dbReference type="ARBA" id="ARBA00022853"/>
    </source>
</evidence>
<dbReference type="GO" id="GO:0005694">
    <property type="term" value="C:chromosome"/>
    <property type="evidence" value="ECO:0007669"/>
    <property type="project" value="UniProtKB-SubCell"/>
</dbReference>
<evidence type="ECO:0000256" key="9">
    <source>
        <dbReference type="ARBA" id="ARBA00022691"/>
    </source>
</evidence>
<dbReference type="InterPro" id="IPR039977">
    <property type="entry name" value="Suv4-20/Set9"/>
</dbReference>
<dbReference type="PROSITE" id="PS50280">
    <property type="entry name" value="SET"/>
    <property type="match status" value="1"/>
</dbReference>
<dbReference type="EMBL" id="ML993880">
    <property type="protein sequence ID" value="KAF2204280.1"/>
    <property type="molecule type" value="Genomic_DNA"/>
</dbReference>
<dbReference type="EC" id="2.1.1.372" evidence="12"/>
<comment type="caution">
    <text evidence="17">The sequence shown here is derived from an EMBL/GenBank/DDBJ whole genome shotgun (WGS) entry which is preliminary data.</text>
</comment>
<feature type="compositionally biased region" description="Low complexity" evidence="15">
    <location>
        <begin position="388"/>
        <end position="409"/>
    </location>
</feature>
<keyword evidence="8" id="KW-0808">Transferase</keyword>
<organism evidence="17 18">
    <name type="scientific">Delitschia confertaspora ATCC 74209</name>
    <dbReference type="NCBI Taxonomy" id="1513339"/>
    <lineage>
        <taxon>Eukaryota</taxon>
        <taxon>Fungi</taxon>
        <taxon>Dikarya</taxon>
        <taxon>Ascomycota</taxon>
        <taxon>Pezizomycotina</taxon>
        <taxon>Dothideomycetes</taxon>
        <taxon>Pleosporomycetidae</taxon>
        <taxon>Pleosporales</taxon>
        <taxon>Delitschiaceae</taxon>
        <taxon>Delitschia</taxon>
    </lineage>
</organism>
<evidence type="ECO:0000256" key="2">
    <source>
        <dbReference type="ARBA" id="ARBA00004123"/>
    </source>
</evidence>
<evidence type="ECO:0000313" key="17">
    <source>
        <dbReference type="EMBL" id="KAF2204280.1"/>
    </source>
</evidence>
<keyword evidence="11" id="KW-0539">Nucleus</keyword>
<feature type="region of interest" description="Disordered" evidence="15">
    <location>
        <begin position="625"/>
        <end position="659"/>
    </location>
</feature>